<evidence type="ECO:0000256" key="4">
    <source>
        <dbReference type="SAM" id="Phobius"/>
    </source>
</evidence>
<keyword evidence="4" id="KW-0812">Transmembrane</keyword>
<keyword evidence="4" id="KW-1133">Transmembrane helix</keyword>
<keyword evidence="7" id="KW-1185">Reference proteome</keyword>
<dbReference type="Proteomes" id="UP001250932">
    <property type="component" value="Unassembled WGS sequence"/>
</dbReference>
<evidence type="ECO:0000259" key="5">
    <source>
        <dbReference type="PROSITE" id="PS51900"/>
    </source>
</evidence>
<dbReference type="SUPFAM" id="SSF56349">
    <property type="entry name" value="DNA breaking-rejoining enzymes"/>
    <property type="match status" value="1"/>
</dbReference>
<dbReference type="PROSITE" id="PS51900">
    <property type="entry name" value="CB"/>
    <property type="match status" value="1"/>
</dbReference>
<feature type="transmembrane region" description="Helical" evidence="4">
    <location>
        <begin position="33"/>
        <end position="55"/>
    </location>
</feature>
<dbReference type="InterPro" id="IPR010998">
    <property type="entry name" value="Integrase_recombinase_N"/>
</dbReference>
<evidence type="ECO:0000256" key="2">
    <source>
        <dbReference type="ARBA" id="ARBA00023125"/>
    </source>
</evidence>
<dbReference type="InterPro" id="IPR004107">
    <property type="entry name" value="Integrase_SAM-like_N"/>
</dbReference>
<sequence>MSLFLKFTLPSLVLFFPYFSIPCINYGSNNPGVFATVAVYIAVTLFIDFLCYFNYCTYNQHGVLMNIYRHDDTPIPLNSKPVKFLDRYRTWLRLNGYAWQTEKHYIMWVAKFIRFHGMKHPETLGSEDIAAFLSEKTLQEHWSPSTQKTALNALANVYTKFLGMDIGTLHFRYAAPGGTRTPNPRFRRPNRSR</sequence>
<dbReference type="Pfam" id="PF13495">
    <property type="entry name" value="Phage_int_SAM_4"/>
    <property type="match status" value="1"/>
</dbReference>
<reference evidence="6 7" key="1">
    <citation type="journal article" date="2023" name="ISME J.">
        <title>Cultivation and genomic characterization of novel and ubiquitous marine nitrite-oxidizing bacteria from the Nitrospirales.</title>
        <authorList>
            <person name="Mueller A.J."/>
            <person name="Daebeler A."/>
            <person name="Herbold C.W."/>
            <person name="Kirkegaard R.H."/>
            <person name="Daims H."/>
        </authorList>
    </citation>
    <scope>NUCLEOTIDE SEQUENCE [LARGE SCALE GENOMIC DNA]</scope>
    <source>
        <strain evidence="6 7">EB</strain>
    </source>
</reference>
<proteinExistence type="predicted"/>
<accession>A0ABU3K938</accession>
<dbReference type="EMBL" id="JAQOUE010000001">
    <property type="protein sequence ID" value="MDT7042920.1"/>
    <property type="molecule type" value="Genomic_DNA"/>
</dbReference>
<dbReference type="RefSeq" id="WP_313833387.1">
    <property type="nucleotide sequence ID" value="NZ_JAQOUE010000001.1"/>
</dbReference>
<evidence type="ECO:0000313" key="7">
    <source>
        <dbReference type="Proteomes" id="UP001250932"/>
    </source>
</evidence>
<evidence type="ECO:0000256" key="3">
    <source>
        <dbReference type="PROSITE-ProRule" id="PRU01248"/>
    </source>
</evidence>
<feature type="transmembrane region" description="Helical" evidence="4">
    <location>
        <begin position="7"/>
        <end position="27"/>
    </location>
</feature>
<feature type="domain" description="Core-binding (CB)" evidence="5">
    <location>
        <begin position="79"/>
        <end position="162"/>
    </location>
</feature>
<dbReference type="Gene3D" id="1.10.150.130">
    <property type="match status" value="1"/>
</dbReference>
<gene>
    <name evidence="6" type="ORF">PPG34_11195</name>
</gene>
<comment type="caution">
    <text evidence="6">The sequence shown here is derived from an EMBL/GenBank/DDBJ whole genome shotgun (WGS) entry which is preliminary data.</text>
</comment>
<keyword evidence="1" id="KW-0229">DNA integration</keyword>
<evidence type="ECO:0000313" key="6">
    <source>
        <dbReference type="EMBL" id="MDT7042920.1"/>
    </source>
</evidence>
<keyword evidence="4" id="KW-0472">Membrane</keyword>
<protein>
    <submittedName>
        <fullName evidence="6">Site-specific integrase</fullName>
    </submittedName>
</protein>
<name>A0ABU3K938_9BACT</name>
<dbReference type="InterPro" id="IPR044068">
    <property type="entry name" value="CB"/>
</dbReference>
<organism evidence="6 7">
    <name type="scientific">Candidatus Nitronereus thalassa</name>
    <dbReference type="NCBI Taxonomy" id="3020898"/>
    <lineage>
        <taxon>Bacteria</taxon>
        <taxon>Pseudomonadati</taxon>
        <taxon>Nitrospirota</taxon>
        <taxon>Nitrospiria</taxon>
        <taxon>Nitrospirales</taxon>
        <taxon>Nitrospiraceae</taxon>
        <taxon>Candidatus Nitronereus</taxon>
    </lineage>
</organism>
<keyword evidence="2 3" id="KW-0238">DNA-binding</keyword>
<dbReference type="InterPro" id="IPR011010">
    <property type="entry name" value="DNA_brk_join_enz"/>
</dbReference>
<evidence type="ECO:0000256" key="1">
    <source>
        <dbReference type="ARBA" id="ARBA00022908"/>
    </source>
</evidence>